<sequence length="185" mass="20000">MRGCGSRRLCGSWRGCWSWSGKPSTSSGPSPTAASRSWCNNENKSALQLEWQVKELKLREPGSYHAAETAAKAQLSLMVLPGEGYGGGHLDNEEQAPRPMLNIPGDPESREAMVAFFNSAGASAQEEQSVCCQPLAHPVASSQKKPEAAAPAPETGGESVCGDTHWALQEAMEKLQQLYGRRRWT</sequence>
<dbReference type="Bgee" id="ENSPTRG00000042298">
    <property type="expression patterns" value="Expressed in testis and 9 other cell types or tissues"/>
</dbReference>
<feature type="domain" description="Golgin subfamily A conserved" evidence="2">
    <location>
        <begin position="44"/>
        <end position="178"/>
    </location>
</feature>
<name>H2R246_PANTR</name>
<dbReference type="InterPro" id="IPR043976">
    <property type="entry name" value="GOLGA_cons_dom"/>
</dbReference>
<dbReference type="GeneTree" id="ENSGT00530000062932"/>
<dbReference type="EMBL" id="AC147478">
    <property type="status" value="NOT_ANNOTATED_CDS"/>
    <property type="molecule type" value="Genomic_DNA"/>
</dbReference>
<evidence type="ECO:0000256" key="1">
    <source>
        <dbReference type="SAM" id="MobiDB-lite"/>
    </source>
</evidence>
<dbReference type="Proteomes" id="UP000002277">
    <property type="component" value="Chromosome Y"/>
</dbReference>
<reference evidence="3 4" key="1">
    <citation type="submission" date="2004-07" db="EMBL/GenBank/DDBJ databases">
        <title>The DNA sequence of the chimpanzee Y chromosome.</title>
        <authorList>
            <person name="Hughes J.F."/>
            <person name="Pyntikova T."/>
            <person name="Skaletsky H."/>
            <person name="Minx P.J."/>
            <person name="Rozen S."/>
            <person name="Wilson R.K."/>
            <person name="Page D.C."/>
        </authorList>
    </citation>
    <scope>NUCLEOTIDE SEQUENCE [LARGE SCALE GENOMIC DNA]</scope>
</reference>
<dbReference type="AlphaFoldDB" id="H2R246"/>
<feature type="region of interest" description="Disordered" evidence="1">
    <location>
        <begin position="137"/>
        <end position="164"/>
    </location>
</feature>
<protein>
    <recommendedName>
        <fullName evidence="2">Golgin subfamily A conserved domain-containing protein</fullName>
    </recommendedName>
</protein>
<dbReference type="Ensembl" id="ENSPTRT00000089033.1">
    <property type="protein sequence ID" value="ENSPTRP00000082439.1"/>
    <property type="gene ID" value="ENSPTRG00000051010.1"/>
</dbReference>
<feature type="region of interest" description="Disordered" evidence="1">
    <location>
        <begin position="18"/>
        <end position="38"/>
    </location>
</feature>
<feature type="compositionally biased region" description="Low complexity" evidence="1">
    <location>
        <begin position="18"/>
        <end position="37"/>
    </location>
</feature>
<organism evidence="3 4">
    <name type="scientific">Pan troglodytes</name>
    <name type="common">Chimpanzee</name>
    <dbReference type="NCBI Taxonomy" id="9598"/>
    <lineage>
        <taxon>Eukaryota</taxon>
        <taxon>Metazoa</taxon>
        <taxon>Chordata</taxon>
        <taxon>Craniata</taxon>
        <taxon>Vertebrata</taxon>
        <taxon>Euteleostomi</taxon>
        <taxon>Mammalia</taxon>
        <taxon>Eutheria</taxon>
        <taxon>Euarchontoglires</taxon>
        <taxon>Primates</taxon>
        <taxon>Haplorrhini</taxon>
        <taxon>Catarrhini</taxon>
        <taxon>Hominidae</taxon>
        <taxon>Pan</taxon>
    </lineage>
</organism>
<reference evidence="3 4" key="2">
    <citation type="journal article" date="2005" name="Nature">
        <title>Initial sequence of the chimpanzee genome and comparison with the human genome.</title>
        <authorList>
            <consortium name="Chimpanzee sequencing and analysis consortium"/>
        </authorList>
    </citation>
    <scope>NUCLEOTIDE SEQUENCE [LARGE SCALE GENOMIC DNA]</scope>
</reference>
<accession>H2R246</accession>
<feature type="region of interest" description="Disordered" evidence="1">
    <location>
        <begin position="86"/>
        <end position="106"/>
    </location>
</feature>
<dbReference type="PaxDb" id="9598-ENSPTRP00000046579"/>
<dbReference type="Ensembl" id="ENSPTRT00000042660.4">
    <property type="protein sequence ID" value="ENSPTRP00000043382.4"/>
    <property type="gene ID" value="ENSPTRG00000042298.2"/>
</dbReference>
<dbReference type="OMA" id="WCINNEN"/>
<reference evidence="3" key="3">
    <citation type="submission" date="2025-05" db="UniProtKB">
        <authorList>
            <consortium name="Ensembl"/>
        </authorList>
    </citation>
    <scope>IDENTIFICATION</scope>
</reference>
<evidence type="ECO:0000313" key="3">
    <source>
        <dbReference type="Ensembl" id="ENSPTRP00000043382.4"/>
    </source>
</evidence>
<dbReference type="Ensembl" id="ENSPTRT00000088075.1">
    <property type="protein sequence ID" value="ENSPTRP00000071713.1"/>
    <property type="gene ID" value="ENSPTRG00000049761.1"/>
</dbReference>
<keyword evidence="4" id="KW-1185">Reference proteome</keyword>
<dbReference type="Pfam" id="PF15070">
    <property type="entry name" value="GOLGA2L5"/>
    <property type="match status" value="1"/>
</dbReference>
<evidence type="ECO:0000259" key="2">
    <source>
        <dbReference type="Pfam" id="PF15070"/>
    </source>
</evidence>
<proteinExistence type="predicted"/>
<evidence type="ECO:0000313" key="4">
    <source>
        <dbReference type="Proteomes" id="UP000002277"/>
    </source>
</evidence>